<keyword evidence="2" id="KW-0813">Transport</keyword>
<feature type="transmembrane region" description="Helical" evidence="7">
    <location>
        <begin position="20"/>
        <end position="39"/>
    </location>
</feature>
<dbReference type="SUPFAM" id="SSF103473">
    <property type="entry name" value="MFS general substrate transporter"/>
    <property type="match status" value="1"/>
</dbReference>
<dbReference type="PROSITE" id="PS50850">
    <property type="entry name" value="MFS"/>
    <property type="match status" value="1"/>
</dbReference>
<evidence type="ECO:0000313" key="10">
    <source>
        <dbReference type="Proteomes" id="UP000054324"/>
    </source>
</evidence>
<dbReference type="KEGG" id="ovi:T265_03956"/>
<dbReference type="InterPro" id="IPR050814">
    <property type="entry name" value="Myo-inositol_Transporter"/>
</dbReference>
<dbReference type="Gene3D" id="1.20.1250.20">
    <property type="entry name" value="MFS general substrate transporter like domains"/>
    <property type="match status" value="3"/>
</dbReference>
<gene>
    <name evidence="9" type="ORF">T265_03956</name>
</gene>
<proteinExistence type="predicted"/>
<evidence type="ECO:0000256" key="3">
    <source>
        <dbReference type="ARBA" id="ARBA00022692"/>
    </source>
</evidence>
<dbReference type="Proteomes" id="UP000054324">
    <property type="component" value="Unassembled WGS sequence"/>
</dbReference>
<feature type="transmembrane region" description="Helical" evidence="7">
    <location>
        <begin position="568"/>
        <end position="589"/>
    </location>
</feature>
<feature type="region of interest" description="Disordered" evidence="6">
    <location>
        <begin position="268"/>
        <end position="288"/>
    </location>
</feature>
<evidence type="ECO:0000256" key="6">
    <source>
        <dbReference type="SAM" id="MobiDB-lite"/>
    </source>
</evidence>
<dbReference type="CTD" id="20318142"/>
<evidence type="ECO:0000256" key="2">
    <source>
        <dbReference type="ARBA" id="ARBA00022448"/>
    </source>
</evidence>
<evidence type="ECO:0000256" key="5">
    <source>
        <dbReference type="ARBA" id="ARBA00023136"/>
    </source>
</evidence>
<name>A0A074ZU69_OPIVI</name>
<organism evidence="9 10">
    <name type="scientific">Opisthorchis viverrini</name>
    <name type="common">Southeast Asian liver fluke</name>
    <dbReference type="NCBI Taxonomy" id="6198"/>
    <lineage>
        <taxon>Eukaryota</taxon>
        <taxon>Metazoa</taxon>
        <taxon>Spiralia</taxon>
        <taxon>Lophotrochozoa</taxon>
        <taxon>Platyhelminthes</taxon>
        <taxon>Trematoda</taxon>
        <taxon>Digenea</taxon>
        <taxon>Opisthorchiida</taxon>
        <taxon>Opisthorchiata</taxon>
        <taxon>Opisthorchiidae</taxon>
        <taxon>Opisthorchis</taxon>
    </lineage>
</organism>
<dbReference type="RefSeq" id="XP_009166827.1">
    <property type="nucleotide sequence ID" value="XM_009168563.1"/>
</dbReference>
<dbReference type="OrthoDB" id="6339427at2759"/>
<dbReference type="InterPro" id="IPR005828">
    <property type="entry name" value="MFS_sugar_transport-like"/>
</dbReference>
<keyword evidence="3 7" id="KW-0812">Transmembrane</keyword>
<dbReference type="STRING" id="6198.A0A074ZU69"/>
<comment type="subcellular location">
    <subcellularLocation>
        <location evidence="1">Membrane</location>
        <topology evidence="1">Multi-pass membrane protein</topology>
    </subcellularLocation>
</comment>
<feature type="transmembrane region" description="Helical" evidence="7">
    <location>
        <begin position="198"/>
        <end position="219"/>
    </location>
</feature>
<evidence type="ECO:0000259" key="8">
    <source>
        <dbReference type="PROSITE" id="PS50850"/>
    </source>
</evidence>
<dbReference type="Pfam" id="PF00083">
    <property type="entry name" value="Sugar_tr"/>
    <property type="match status" value="4"/>
</dbReference>
<feature type="transmembrane region" description="Helical" evidence="7">
    <location>
        <begin position="530"/>
        <end position="556"/>
    </location>
</feature>
<dbReference type="GO" id="GO:0016324">
    <property type="term" value="C:apical plasma membrane"/>
    <property type="evidence" value="ECO:0007669"/>
    <property type="project" value="TreeGrafter"/>
</dbReference>
<dbReference type="InterPro" id="IPR020846">
    <property type="entry name" value="MFS_dom"/>
</dbReference>
<evidence type="ECO:0000313" key="9">
    <source>
        <dbReference type="EMBL" id="KER29382.1"/>
    </source>
</evidence>
<dbReference type="PRINTS" id="PR00171">
    <property type="entry name" value="SUGRTRNSPORT"/>
</dbReference>
<dbReference type="PANTHER" id="PTHR48020:SF12">
    <property type="entry name" value="PROTON MYO-INOSITOL COTRANSPORTER"/>
    <property type="match status" value="1"/>
</dbReference>
<feature type="domain" description="Major facilitator superfamily (MFS) profile" evidence="8">
    <location>
        <begin position="26"/>
        <end position="623"/>
    </location>
</feature>
<protein>
    <recommendedName>
        <fullName evidence="8">Major facilitator superfamily (MFS) profile domain-containing protein</fullName>
    </recommendedName>
</protein>
<accession>A0A074ZU69</accession>
<dbReference type="InterPro" id="IPR036259">
    <property type="entry name" value="MFS_trans_sf"/>
</dbReference>
<evidence type="ECO:0000256" key="4">
    <source>
        <dbReference type="ARBA" id="ARBA00022989"/>
    </source>
</evidence>
<dbReference type="InterPro" id="IPR003663">
    <property type="entry name" value="Sugar/inositol_transpt"/>
</dbReference>
<dbReference type="GeneID" id="20318142"/>
<keyword evidence="10" id="KW-1185">Reference proteome</keyword>
<feature type="transmembrane region" description="Helical" evidence="7">
    <location>
        <begin position="418"/>
        <end position="442"/>
    </location>
</feature>
<sequence length="680" mass="74222">MLTEDLDTRAIIPSRKRPRWVFPLIASVLSAVGGLLFGYDTGVISGAMIQIRQQFSLSYFYQELIVSVTLVSAAVAALSCAWLTDWLGRKPIIIGASVIFTAGALTMGASFTKELLLIGRLIVGVGIGKTMSFPVLISCYLFCWKGMASMTVPVYIAEIAPSHMRGTLVTLNTVCITAGQVIASVVDGLFMSDVRNGWRYMLALGGIPSFIQFFGFLAMPETPRWLVERGRIEEARAVLMRIDGEQESTSAIEADLQRMVSATRVGARRNAPSNPFHSPPSPQGNGEVAYSDWQAVDTSSNEVQTSEQDADSLKTTNYSSFLHASCFQQLTIVRILRNPTTRKALFVGCGLQLFQQFVGINTVMYYSASIISMAGIGAGADAKNRDSTAVWLAALVASANFAFCCISPWLISRLRRRTLLLGSLVGVFASLVVLGISFQLIASFSVPVDLVEQIPLVGDVGQCLKASTCDTCMRTTMCGFCYNWYGNNVVNGSCLPAPERFAEYSSYGRCANGTASQDTIWAFDHCPTPYGWMTVLGLIMYLASFASGMAPLPWTINSELYPTWARSTGVACSTGTNWIANVIVSLSFLSLTEAITRQGAYFLYACVAVLAIIFVCYCVPETGNMTLEEINVDVNGERGLSCSSESSPFSEPYFLLKKTNRQLSFDGDPLYLWRNQELYI</sequence>
<feature type="transmembrane region" description="Helical" evidence="7">
    <location>
        <begin position="59"/>
        <end position="84"/>
    </location>
</feature>
<dbReference type="PANTHER" id="PTHR48020">
    <property type="entry name" value="PROTON MYO-INOSITOL COTRANSPORTER"/>
    <property type="match status" value="1"/>
</dbReference>
<evidence type="ECO:0000256" key="7">
    <source>
        <dbReference type="SAM" id="Phobius"/>
    </source>
</evidence>
<reference evidence="9 10" key="1">
    <citation type="submission" date="2013-11" db="EMBL/GenBank/DDBJ databases">
        <title>Opisthorchis viverrini - life in the bile duct.</title>
        <authorList>
            <person name="Young N.D."/>
            <person name="Nagarajan N."/>
            <person name="Lin S.J."/>
            <person name="Korhonen P.K."/>
            <person name="Jex A.R."/>
            <person name="Hall R.S."/>
            <person name="Safavi-Hemami H."/>
            <person name="Kaewkong W."/>
            <person name="Bertrand D."/>
            <person name="Gao S."/>
            <person name="Seet Q."/>
            <person name="Wongkham S."/>
            <person name="Teh B.T."/>
            <person name="Wongkham C."/>
            <person name="Intapan P.M."/>
            <person name="Maleewong W."/>
            <person name="Yang X."/>
            <person name="Hu M."/>
            <person name="Wang Z."/>
            <person name="Hofmann A."/>
            <person name="Sternberg P.W."/>
            <person name="Tan P."/>
            <person name="Wang J."/>
            <person name="Gasser R.B."/>
        </authorList>
    </citation>
    <scope>NUCLEOTIDE SEQUENCE [LARGE SCALE GENOMIC DNA]</scope>
</reference>
<dbReference type="GO" id="GO:0005366">
    <property type="term" value="F:myo-inositol:proton symporter activity"/>
    <property type="evidence" value="ECO:0007669"/>
    <property type="project" value="TreeGrafter"/>
</dbReference>
<feature type="transmembrane region" description="Helical" evidence="7">
    <location>
        <begin position="91"/>
        <end position="111"/>
    </location>
</feature>
<feature type="transmembrane region" description="Helical" evidence="7">
    <location>
        <begin position="601"/>
        <end position="619"/>
    </location>
</feature>
<evidence type="ECO:0000256" key="1">
    <source>
        <dbReference type="ARBA" id="ARBA00004141"/>
    </source>
</evidence>
<dbReference type="EMBL" id="KL596679">
    <property type="protein sequence ID" value="KER29382.1"/>
    <property type="molecule type" value="Genomic_DNA"/>
</dbReference>
<feature type="transmembrane region" description="Helical" evidence="7">
    <location>
        <begin position="388"/>
        <end position="411"/>
    </location>
</feature>
<dbReference type="AlphaFoldDB" id="A0A074ZU69"/>
<feature type="transmembrane region" description="Helical" evidence="7">
    <location>
        <begin position="168"/>
        <end position="186"/>
    </location>
</feature>
<keyword evidence="4 7" id="KW-1133">Transmembrane helix</keyword>
<feature type="transmembrane region" description="Helical" evidence="7">
    <location>
        <begin position="131"/>
        <end position="156"/>
    </location>
</feature>
<keyword evidence="5 7" id="KW-0472">Membrane</keyword>